<keyword evidence="2" id="KW-0472">Membrane</keyword>
<reference evidence="3" key="2">
    <citation type="submission" date="2020-09" db="EMBL/GenBank/DDBJ databases">
        <authorList>
            <person name="Sun Q."/>
            <person name="Zhou Y."/>
        </authorList>
    </citation>
    <scope>NUCLEOTIDE SEQUENCE</scope>
    <source>
        <strain evidence="3">CGMCC 1.12160</strain>
    </source>
</reference>
<proteinExistence type="predicted"/>
<feature type="compositionally biased region" description="Acidic residues" evidence="1">
    <location>
        <begin position="424"/>
        <end position="433"/>
    </location>
</feature>
<evidence type="ECO:0000313" key="3">
    <source>
        <dbReference type="EMBL" id="GGF42983.1"/>
    </source>
</evidence>
<feature type="region of interest" description="Disordered" evidence="1">
    <location>
        <begin position="407"/>
        <end position="464"/>
    </location>
</feature>
<dbReference type="InterPro" id="IPR043777">
    <property type="entry name" value="DUF5719"/>
</dbReference>
<feature type="compositionally biased region" description="Low complexity" evidence="1">
    <location>
        <begin position="434"/>
        <end position="456"/>
    </location>
</feature>
<dbReference type="AlphaFoldDB" id="A0A917BGZ7"/>
<evidence type="ECO:0000256" key="2">
    <source>
        <dbReference type="SAM" id="Phobius"/>
    </source>
</evidence>
<protein>
    <recommendedName>
        <fullName evidence="5">Secreted protein</fullName>
    </recommendedName>
</protein>
<dbReference type="RefSeq" id="WP_188428331.1">
    <property type="nucleotide sequence ID" value="NZ_BAABKH010000005.1"/>
</dbReference>
<dbReference type="Pfam" id="PF18986">
    <property type="entry name" value="DUF5719"/>
    <property type="match status" value="1"/>
</dbReference>
<keyword evidence="4" id="KW-1185">Reference proteome</keyword>
<reference evidence="3" key="1">
    <citation type="journal article" date="2014" name="Int. J. Syst. Evol. Microbiol.">
        <title>Complete genome sequence of Corynebacterium casei LMG S-19264T (=DSM 44701T), isolated from a smear-ripened cheese.</title>
        <authorList>
            <consortium name="US DOE Joint Genome Institute (JGI-PGF)"/>
            <person name="Walter F."/>
            <person name="Albersmeier A."/>
            <person name="Kalinowski J."/>
            <person name="Ruckert C."/>
        </authorList>
    </citation>
    <scope>NUCLEOTIDE SEQUENCE</scope>
    <source>
        <strain evidence="3">CGMCC 1.12160</strain>
    </source>
</reference>
<sequence>MTRRTAEERPDGPVPRHDGAAVPQPAGGPDRAAPRLRARRWVAPAVASSVTAALVLAFSAWDGQLVLDAPAGQAPDTAVATASGSALVGAAALGCPGPELLGVDGDEQREQQVTVTAAAAPRRVVRAAESPSDAAGADIEAKAELSATGGAGDAPVDLVGGAGSLTLDTAAGALVLASGPAAPGLVAGQLGQSTAAGTRGLSLTACSAPAETLWLVGGGASPGRTEHLVLTNPGDDAVTVDVAVWGAEGPAARTGTDEIVVPARGRTVHLLDALAPSVESPVLRVRSRGGPVTAYLGEDYRERTVDLGAEVVTASAPPSTDLVVPSVDADGPERLPGRTMTLRLAAPGDAAAVVDVTALTERGAVTLPGAVTRVPAGRTVDVALGDLPEGVLGLRLRSDVPVTAGARLEVPPTGDEPLPPDEAGASEEPEDGDSPGSRGDDTSSTSGADGGASADPDGPPILRPAGETAWVAATTPSLTPLGMAVPATDGVPGARAGLVVTVVDAADVVVHTLAADGTVRQEELGRVPNDTSRAVDLRADTRAVWVSVTGGVGVVASVLLSGADRRGPYLAASTVPGTPWSRPVADVTVLGP</sequence>
<feature type="region of interest" description="Disordered" evidence="1">
    <location>
        <begin position="1"/>
        <end position="34"/>
    </location>
</feature>
<feature type="transmembrane region" description="Helical" evidence="2">
    <location>
        <begin position="41"/>
        <end position="61"/>
    </location>
</feature>
<keyword evidence="2" id="KW-0812">Transmembrane</keyword>
<comment type="caution">
    <text evidence="3">The sequence shown here is derived from an EMBL/GenBank/DDBJ whole genome shotgun (WGS) entry which is preliminary data.</text>
</comment>
<evidence type="ECO:0000256" key="1">
    <source>
        <dbReference type="SAM" id="MobiDB-lite"/>
    </source>
</evidence>
<feature type="compositionally biased region" description="Basic and acidic residues" evidence="1">
    <location>
        <begin position="1"/>
        <end position="19"/>
    </location>
</feature>
<evidence type="ECO:0008006" key="5">
    <source>
        <dbReference type="Google" id="ProtNLM"/>
    </source>
</evidence>
<dbReference type="Proteomes" id="UP000605670">
    <property type="component" value="Unassembled WGS sequence"/>
</dbReference>
<keyword evidence="2" id="KW-1133">Transmembrane helix</keyword>
<name>A0A917BGZ7_9MICO</name>
<dbReference type="EMBL" id="BMEM01000001">
    <property type="protein sequence ID" value="GGF42983.1"/>
    <property type="molecule type" value="Genomic_DNA"/>
</dbReference>
<evidence type="ECO:0000313" key="4">
    <source>
        <dbReference type="Proteomes" id="UP000605670"/>
    </source>
</evidence>
<gene>
    <name evidence="3" type="ORF">GCM10011366_08530</name>
</gene>
<accession>A0A917BGZ7</accession>
<organism evidence="3 4">
    <name type="scientific">Ornithinimicrobium tianjinense</name>
    <dbReference type="NCBI Taxonomy" id="1195761"/>
    <lineage>
        <taxon>Bacteria</taxon>
        <taxon>Bacillati</taxon>
        <taxon>Actinomycetota</taxon>
        <taxon>Actinomycetes</taxon>
        <taxon>Micrococcales</taxon>
        <taxon>Ornithinimicrobiaceae</taxon>
        <taxon>Ornithinimicrobium</taxon>
    </lineage>
</organism>